<evidence type="ECO:0000256" key="1">
    <source>
        <dbReference type="ARBA" id="ARBA00022729"/>
    </source>
</evidence>
<protein>
    <recommendedName>
        <fullName evidence="3">Secretion system C-terminal sorting domain-containing protein</fullName>
    </recommendedName>
</protein>
<dbReference type="RefSeq" id="WP_188466364.1">
    <property type="nucleotide sequence ID" value="NZ_BMFQ01000004.1"/>
</dbReference>
<proteinExistence type="predicted"/>
<dbReference type="InterPro" id="IPR026444">
    <property type="entry name" value="Secre_tail"/>
</dbReference>
<keyword evidence="1 2" id="KW-0732">Signal</keyword>
<evidence type="ECO:0000313" key="5">
    <source>
        <dbReference type="Proteomes" id="UP000625976"/>
    </source>
</evidence>
<reference evidence="4" key="2">
    <citation type="submission" date="2020-09" db="EMBL/GenBank/DDBJ databases">
        <authorList>
            <person name="Sun Q."/>
            <person name="Zhou Y."/>
        </authorList>
    </citation>
    <scope>NUCLEOTIDE SEQUENCE</scope>
    <source>
        <strain evidence="4">CGMCC 1.12751</strain>
    </source>
</reference>
<dbReference type="NCBIfam" id="TIGR04183">
    <property type="entry name" value="Por_Secre_tail"/>
    <property type="match status" value="1"/>
</dbReference>
<evidence type="ECO:0000259" key="3">
    <source>
        <dbReference type="Pfam" id="PF18962"/>
    </source>
</evidence>
<sequence>MKTKLPFLLLLLSLVSFGQTPISTYYSLNGSTYAVVSSSSTIDQTTTGAGLTWNFNTFTQTDTDLDTYTTPTGPELTTFPGTTNVLTVTNSSSGENKIFSADVNGTTSLTGATRDDIILNYSTNNALIGTFPMSYSATNSDAVAGTFIYTTYNGTFTGTINTEVDAYGTLNMNDLGEGAYSGSVTRLKTVQNLSMTALGFSNIGTVTQTAYNYYDNITNELVFRSLELNVVVPILSINESVTLMESILPLSTLNINQNDIVALVLSIIPNPVADVLNIHLSQNESIRSITLTDIKGRQVLSVNENLNSISVSRLQAGMYIANITTDKGVYTKKFLKK</sequence>
<dbReference type="AlphaFoldDB" id="A0A917GUK0"/>
<gene>
    <name evidence="4" type="ORF">GCM10010976_30090</name>
</gene>
<feature type="domain" description="Secretion system C-terminal sorting" evidence="3">
    <location>
        <begin position="267"/>
        <end position="334"/>
    </location>
</feature>
<evidence type="ECO:0000256" key="2">
    <source>
        <dbReference type="SAM" id="SignalP"/>
    </source>
</evidence>
<comment type="caution">
    <text evidence="4">The sequence shown here is derived from an EMBL/GenBank/DDBJ whole genome shotgun (WGS) entry which is preliminary data.</text>
</comment>
<feature type="chain" id="PRO_5037295055" description="Secretion system C-terminal sorting domain-containing protein" evidence="2">
    <location>
        <begin position="19"/>
        <end position="337"/>
    </location>
</feature>
<dbReference type="Proteomes" id="UP000625976">
    <property type="component" value="Unassembled WGS sequence"/>
</dbReference>
<reference evidence="4" key="1">
    <citation type="journal article" date="2014" name="Int. J. Syst. Evol. Microbiol.">
        <title>Complete genome sequence of Corynebacterium casei LMG S-19264T (=DSM 44701T), isolated from a smear-ripened cheese.</title>
        <authorList>
            <consortium name="US DOE Joint Genome Institute (JGI-PGF)"/>
            <person name="Walter F."/>
            <person name="Albersmeier A."/>
            <person name="Kalinowski J."/>
            <person name="Ruckert C."/>
        </authorList>
    </citation>
    <scope>NUCLEOTIDE SEQUENCE</scope>
    <source>
        <strain evidence="4">CGMCC 1.12751</strain>
    </source>
</reference>
<feature type="signal peptide" evidence="2">
    <location>
        <begin position="1"/>
        <end position="18"/>
    </location>
</feature>
<evidence type="ECO:0000313" key="4">
    <source>
        <dbReference type="EMBL" id="GGG57228.1"/>
    </source>
</evidence>
<accession>A0A917GUK0</accession>
<dbReference type="Pfam" id="PF18962">
    <property type="entry name" value="Por_Secre_tail"/>
    <property type="match status" value="1"/>
</dbReference>
<name>A0A917GUK0_9FLAO</name>
<organism evidence="4 5">
    <name type="scientific">Bizionia arctica</name>
    <dbReference type="NCBI Taxonomy" id="1495645"/>
    <lineage>
        <taxon>Bacteria</taxon>
        <taxon>Pseudomonadati</taxon>
        <taxon>Bacteroidota</taxon>
        <taxon>Flavobacteriia</taxon>
        <taxon>Flavobacteriales</taxon>
        <taxon>Flavobacteriaceae</taxon>
        <taxon>Bizionia</taxon>
    </lineage>
</organism>
<keyword evidence="5" id="KW-1185">Reference proteome</keyword>
<dbReference type="EMBL" id="BMFQ01000004">
    <property type="protein sequence ID" value="GGG57228.1"/>
    <property type="molecule type" value="Genomic_DNA"/>
</dbReference>